<dbReference type="UniPathway" id="UPA00047">
    <property type="reaction ID" value="UER00056"/>
</dbReference>
<dbReference type="FunFam" id="1.10.1040.10:FF:000003">
    <property type="entry name" value="Ketol-acid reductoisomerase, mitochondrial"/>
    <property type="match status" value="1"/>
</dbReference>
<evidence type="ECO:0000256" key="5">
    <source>
        <dbReference type="ARBA" id="ARBA00013102"/>
    </source>
</evidence>
<sequence length="407" mass="45198">MASRSFSKSMRSPLARQLAAPRVQQRTFIAARNLIRAGAARAAPVTAPAQQQVRGVKTIDFAGVKEDVYERADWPQEKLLDYFKNDTLALIGYGSQGHGQGLNLRDNGLNVIIGVRKNGKSWKDAEQDGWVAGKNLFDVDEAISRGTIIMNLLSDAAQSETWPAIKPQLVEGKAKPDPLLLSRFLPVFKKDTKVDVPSNIDVILCAPKGSGRTVRSLFREGRGINSSFAVYQDVTGQAKEKAIALGVAIGSGYLYETTFEKEVYSDLYGERGCLMGGIHGMFLAQYEVLREQGHSPSEAFNETVEEATQSLYPLIGANGMDWMFDACSTTARRGAIDWTPRFKDALKPVFNDLYASVKDGSETRRSLQYNSQPDYREKYEAELDEIRNLEIWKAGKAVRSLRPENQK</sequence>
<proteinExistence type="inferred from homology"/>
<feature type="binding site" evidence="18">
    <location>
        <position position="270"/>
    </location>
    <ligand>
        <name>Mg(2+)</name>
        <dbReference type="ChEBI" id="CHEBI:18420"/>
        <label>1</label>
    </ligand>
</feature>
<evidence type="ECO:0000256" key="6">
    <source>
        <dbReference type="ARBA" id="ARBA00022605"/>
    </source>
</evidence>
<protein>
    <recommendedName>
        <fullName evidence="16 17">Ketol-acid reductoisomerase, mitochondrial</fullName>
        <ecNumber evidence="5 17">1.1.1.86</ecNumber>
    </recommendedName>
    <alternativeName>
        <fullName evidence="15 17">Acetohydroxy-acid reductoisomerase</fullName>
    </alternativeName>
    <alternativeName>
        <fullName evidence="14 17">Alpha-keto-beta-hydroxylacyl reductoisomerase</fullName>
    </alternativeName>
</protein>
<dbReference type="NCBIfam" id="TIGR00465">
    <property type="entry name" value="ilvC"/>
    <property type="match status" value="1"/>
</dbReference>
<dbReference type="Gene3D" id="1.10.1040.10">
    <property type="entry name" value="N-(1-d-carboxylethyl)-l-norvaline Dehydrogenase, domain 2"/>
    <property type="match status" value="3"/>
</dbReference>
<feature type="domain" description="KARI N-terminal Rossmann" evidence="19">
    <location>
        <begin position="64"/>
        <end position="257"/>
    </location>
</feature>
<dbReference type="EC" id="1.1.1.86" evidence="5 17"/>
<evidence type="ECO:0000313" key="21">
    <source>
        <dbReference type="EMBL" id="KAF9754928.1"/>
    </source>
</evidence>
<dbReference type="InterPro" id="IPR008927">
    <property type="entry name" value="6-PGluconate_DH-like_C_sf"/>
</dbReference>
<dbReference type="PROSITE" id="PS51851">
    <property type="entry name" value="KARI_C"/>
    <property type="match status" value="1"/>
</dbReference>
<evidence type="ECO:0000256" key="2">
    <source>
        <dbReference type="ARBA" id="ARBA00004864"/>
    </source>
</evidence>
<comment type="similarity">
    <text evidence="4 17 18">Belongs to the ketol-acid reductoisomerase family.</text>
</comment>
<evidence type="ECO:0000256" key="17">
    <source>
        <dbReference type="PIRNR" id="PIRNR000119"/>
    </source>
</evidence>
<comment type="pathway">
    <text evidence="3">Amino-acid biosynthesis; L-isoleucine biosynthesis; L-isoleucine from 2-oxobutanoate: step 2/4.</text>
</comment>
<dbReference type="InterPro" id="IPR036291">
    <property type="entry name" value="NAD(P)-bd_dom_sf"/>
</dbReference>
<dbReference type="GO" id="GO:0009097">
    <property type="term" value="P:isoleucine biosynthetic process"/>
    <property type="evidence" value="ECO:0007669"/>
    <property type="project" value="UniProtKB-UniRule"/>
</dbReference>
<feature type="domain" description="KARI C-terminal knotted" evidence="20">
    <location>
        <begin position="258"/>
        <end position="405"/>
    </location>
</feature>
<dbReference type="SUPFAM" id="SSF51735">
    <property type="entry name" value="NAD(P)-binding Rossmann-fold domains"/>
    <property type="match status" value="1"/>
</dbReference>
<dbReference type="FunFam" id="1.10.1040.10:FF:000013">
    <property type="entry name" value="Ketol-acid reductoisomerase, mitochondrial"/>
    <property type="match status" value="1"/>
</dbReference>
<dbReference type="InterPro" id="IPR013023">
    <property type="entry name" value="KARI"/>
</dbReference>
<keyword evidence="7 17" id="KW-0479">Metal-binding</keyword>
<organism evidence="21 22">
    <name type="scientific">Bionectria ochroleuca</name>
    <name type="common">Gliocladium roseum</name>
    <dbReference type="NCBI Taxonomy" id="29856"/>
    <lineage>
        <taxon>Eukaryota</taxon>
        <taxon>Fungi</taxon>
        <taxon>Dikarya</taxon>
        <taxon>Ascomycota</taxon>
        <taxon>Pezizomycotina</taxon>
        <taxon>Sordariomycetes</taxon>
        <taxon>Hypocreomycetidae</taxon>
        <taxon>Hypocreales</taxon>
        <taxon>Bionectriaceae</taxon>
        <taxon>Clonostachys</taxon>
    </lineage>
</organism>
<dbReference type="Gene3D" id="3.40.50.720">
    <property type="entry name" value="NAD(P)-binding Rossmann-like Domain"/>
    <property type="match status" value="1"/>
</dbReference>
<evidence type="ECO:0000256" key="1">
    <source>
        <dbReference type="ARBA" id="ARBA00004173"/>
    </source>
</evidence>
<evidence type="ECO:0000256" key="8">
    <source>
        <dbReference type="ARBA" id="ARBA00022842"/>
    </source>
</evidence>
<reference evidence="21" key="1">
    <citation type="submission" date="2020-10" db="EMBL/GenBank/DDBJ databases">
        <title>High-Quality Genome Resource of Clonostachys rosea strain S41 by Oxford Nanopore Long-Read Sequencing.</title>
        <authorList>
            <person name="Wang H."/>
        </authorList>
    </citation>
    <scope>NUCLEOTIDE SEQUENCE</scope>
    <source>
        <strain evidence="21">S41</strain>
    </source>
</reference>
<evidence type="ECO:0000259" key="19">
    <source>
        <dbReference type="PROSITE" id="PS51850"/>
    </source>
</evidence>
<dbReference type="PANTHER" id="PTHR21371">
    <property type="entry name" value="KETOL-ACID REDUCTOISOMERASE, MITOCHONDRIAL"/>
    <property type="match status" value="1"/>
</dbReference>
<comment type="caution">
    <text evidence="21">The sequence shown here is derived from an EMBL/GenBank/DDBJ whole genome shotgun (WGS) entry which is preliminary data.</text>
</comment>
<evidence type="ECO:0000256" key="11">
    <source>
        <dbReference type="ARBA" id="ARBA00023002"/>
    </source>
</evidence>
<dbReference type="InterPro" id="IPR013116">
    <property type="entry name" value="KARI_N"/>
</dbReference>
<comment type="subcellular location">
    <subcellularLocation>
        <location evidence="1 17">Mitochondrion</location>
    </subcellularLocation>
</comment>
<comment type="pathway">
    <text evidence="2">Amino-acid biosynthesis; L-valine biosynthesis; L-valine from pyruvate: step 2/4.</text>
</comment>
<feature type="binding site" evidence="18">
    <location>
        <position position="266"/>
    </location>
    <ligand>
        <name>Mg(2+)</name>
        <dbReference type="ChEBI" id="CHEBI:18420"/>
        <label>2</label>
    </ligand>
</feature>
<evidence type="ECO:0000256" key="3">
    <source>
        <dbReference type="ARBA" id="ARBA00004885"/>
    </source>
</evidence>
<keyword evidence="9 17" id="KW-0521">NADP</keyword>
<evidence type="ECO:0000256" key="13">
    <source>
        <dbReference type="ARBA" id="ARBA00023304"/>
    </source>
</evidence>
<feature type="binding site" evidence="18">
    <location>
        <position position="266"/>
    </location>
    <ligand>
        <name>Mg(2+)</name>
        <dbReference type="ChEBI" id="CHEBI:18420"/>
        <label>1</label>
    </ligand>
</feature>
<keyword evidence="6 17" id="KW-0028">Amino-acid biosynthesis</keyword>
<dbReference type="Pfam" id="PF01450">
    <property type="entry name" value="KARI_C"/>
    <property type="match status" value="1"/>
</dbReference>
<feature type="binding site" evidence="18">
    <location>
        <position position="306"/>
    </location>
    <ligand>
        <name>Mg(2+)</name>
        <dbReference type="ChEBI" id="CHEBI:18420"/>
        <label>2</label>
    </ligand>
</feature>
<dbReference type="InterPro" id="IPR016207">
    <property type="entry name" value="KetolA_reductoisomerase_fun"/>
</dbReference>
<evidence type="ECO:0000256" key="10">
    <source>
        <dbReference type="ARBA" id="ARBA00022946"/>
    </source>
</evidence>
<evidence type="ECO:0000256" key="14">
    <source>
        <dbReference type="ARBA" id="ARBA00030209"/>
    </source>
</evidence>
<evidence type="ECO:0000256" key="15">
    <source>
        <dbReference type="ARBA" id="ARBA00030593"/>
    </source>
</evidence>
<dbReference type="FunFam" id="1.10.1040.10:FF:000005">
    <property type="entry name" value="Ketol-acid reductoisomerase, mitochondrial"/>
    <property type="match status" value="1"/>
</dbReference>
<dbReference type="PROSITE" id="PS51850">
    <property type="entry name" value="KARI_N"/>
    <property type="match status" value="1"/>
</dbReference>
<evidence type="ECO:0000256" key="12">
    <source>
        <dbReference type="ARBA" id="ARBA00023128"/>
    </source>
</evidence>
<keyword evidence="13 17" id="KW-0100">Branched-chain amino acid biosynthesis</keyword>
<keyword evidence="8 17" id="KW-0460">Magnesium</keyword>
<dbReference type="InterPro" id="IPR000506">
    <property type="entry name" value="KARI_C"/>
</dbReference>
<dbReference type="Proteomes" id="UP000616885">
    <property type="component" value="Unassembled WGS sequence"/>
</dbReference>
<feature type="binding site" evidence="18">
    <location>
        <position position="302"/>
    </location>
    <ligand>
        <name>Mg(2+)</name>
        <dbReference type="ChEBI" id="CHEBI:18420"/>
        <label>2</label>
    </ligand>
</feature>
<gene>
    <name evidence="21" type="ORF">IM811_010369</name>
</gene>
<comment type="catalytic activity">
    <reaction evidence="17">
        <text>(2R,3R)-2,3-dihydroxy-3-methylpentanoate + NADP(+) = (S)-2-ethyl-2-hydroxy-3-oxobutanoate + NADPH + H(+)</text>
        <dbReference type="Rhea" id="RHEA:13493"/>
        <dbReference type="ChEBI" id="CHEBI:15378"/>
        <dbReference type="ChEBI" id="CHEBI:49256"/>
        <dbReference type="ChEBI" id="CHEBI:49258"/>
        <dbReference type="ChEBI" id="CHEBI:57783"/>
        <dbReference type="ChEBI" id="CHEBI:58349"/>
        <dbReference type="EC" id="1.1.1.86"/>
    </reaction>
</comment>
<dbReference type="AlphaFoldDB" id="A0A8H7NFI1"/>
<keyword evidence="11 17" id="KW-0560">Oxidoreductase</keyword>
<dbReference type="GO" id="GO:0004455">
    <property type="term" value="F:ketol-acid reductoisomerase activity"/>
    <property type="evidence" value="ECO:0007669"/>
    <property type="project" value="UniProtKB-UniRule"/>
</dbReference>
<comment type="catalytic activity">
    <reaction evidence="17">
        <text>(2R)-2,3-dihydroxy-3-methylbutanoate + NADP(+) = (2S)-2-acetolactate + NADPH + H(+)</text>
        <dbReference type="Rhea" id="RHEA:22068"/>
        <dbReference type="ChEBI" id="CHEBI:15378"/>
        <dbReference type="ChEBI" id="CHEBI:49072"/>
        <dbReference type="ChEBI" id="CHEBI:57783"/>
        <dbReference type="ChEBI" id="CHEBI:58349"/>
        <dbReference type="ChEBI" id="CHEBI:58476"/>
        <dbReference type="EC" id="1.1.1.86"/>
    </reaction>
</comment>
<evidence type="ECO:0000256" key="4">
    <source>
        <dbReference type="ARBA" id="ARBA00010318"/>
    </source>
</evidence>
<feature type="binding site" evidence="18">
    <location>
        <position position="328"/>
    </location>
    <ligand>
        <name>substrate</name>
    </ligand>
</feature>
<keyword evidence="10" id="KW-0809">Transit peptide</keyword>
<evidence type="ECO:0000313" key="22">
    <source>
        <dbReference type="Proteomes" id="UP000616885"/>
    </source>
</evidence>
<dbReference type="GO" id="GO:0046872">
    <property type="term" value="F:metal ion binding"/>
    <property type="evidence" value="ECO:0007669"/>
    <property type="project" value="UniProtKB-UniRule"/>
</dbReference>
<dbReference type="UniPathway" id="UPA00049">
    <property type="reaction ID" value="UER00060"/>
</dbReference>
<dbReference type="InterPro" id="IPR013328">
    <property type="entry name" value="6PGD_dom2"/>
</dbReference>
<dbReference type="PANTHER" id="PTHR21371:SF1">
    <property type="entry name" value="KETOL-ACID REDUCTOISOMERASE, MITOCHONDRIAL"/>
    <property type="match status" value="1"/>
</dbReference>
<evidence type="ECO:0000256" key="7">
    <source>
        <dbReference type="ARBA" id="ARBA00022723"/>
    </source>
</evidence>
<dbReference type="FunFam" id="3.40.50.720:FF:000167">
    <property type="entry name" value="Ketol-acid reductoisomerase, mitochondrial"/>
    <property type="match status" value="1"/>
</dbReference>
<dbReference type="GO" id="GO:0005759">
    <property type="term" value="C:mitochondrial matrix"/>
    <property type="evidence" value="ECO:0007669"/>
    <property type="project" value="UniProtKB-ARBA"/>
</dbReference>
<evidence type="ECO:0000259" key="20">
    <source>
        <dbReference type="PROSITE" id="PS51851"/>
    </source>
</evidence>
<evidence type="ECO:0000256" key="16">
    <source>
        <dbReference type="ARBA" id="ARBA00072637"/>
    </source>
</evidence>
<dbReference type="Pfam" id="PF07991">
    <property type="entry name" value="KARI_N"/>
    <property type="match status" value="1"/>
</dbReference>
<dbReference type="GO" id="GO:0009099">
    <property type="term" value="P:L-valine biosynthetic process"/>
    <property type="evidence" value="ECO:0007669"/>
    <property type="project" value="UniProtKB-UniRule"/>
</dbReference>
<comment type="cofactor">
    <cofactor evidence="17">
        <name>Mg(2+)</name>
        <dbReference type="ChEBI" id="CHEBI:18420"/>
    </cofactor>
    <text evidence="17">Binds 2 magnesium ions per subunit.</text>
</comment>
<dbReference type="SUPFAM" id="SSF48179">
    <property type="entry name" value="6-phosphogluconate dehydrogenase C-terminal domain-like"/>
    <property type="match status" value="1"/>
</dbReference>
<keyword evidence="12 17" id="KW-0496">Mitochondrion</keyword>
<dbReference type="PIRSF" id="PIRSF000119">
    <property type="entry name" value="Ilv5_fungal"/>
    <property type="match status" value="1"/>
</dbReference>
<accession>A0A8H7NFI1</accession>
<evidence type="ECO:0000256" key="18">
    <source>
        <dbReference type="PROSITE-ProRule" id="PRU01198"/>
    </source>
</evidence>
<dbReference type="EMBL" id="JADCTT010000003">
    <property type="protein sequence ID" value="KAF9754928.1"/>
    <property type="molecule type" value="Genomic_DNA"/>
</dbReference>
<name>A0A8H7NFI1_BIOOC</name>
<evidence type="ECO:0000256" key="9">
    <source>
        <dbReference type="ARBA" id="ARBA00022857"/>
    </source>
</evidence>